<dbReference type="STRING" id="195064.SAMN05421721_11623"/>
<dbReference type="Pfam" id="PF07456">
    <property type="entry name" value="Hpre_diP_synt_I"/>
    <property type="match status" value="1"/>
</dbReference>
<proteinExistence type="predicted"/>
<dbReference type="AlphaFoldDB" id="A0A1I4SFN5"/>
<gene>
    <name evidence="2" type="ORF">SAMN05421721_11623</name>
</gene>
<feature type="transmembrane region" description="Helical" evidence="1">
    <location>
        <begin position="48"/>
        <end position="67"/>
    </location>
</feature>
<evidence type="ECO:0000256" key="1">
    <source>
        <dbReference type="SAM" id="Phobius"/>
    </source>
</evidence>
<sequence>MQDTPPPLTLATVRDDHRIAWLSALAIAVHLLETALPSPLPGVKPGMANVITVLVLVWLGWRAALWVTALRVLAGSLVLGTFLSPTFWLSAAGAACGLLVLGAAHRLAGRFLSPLGLSVLAALAHMQGQFLLAWWLFIPHPALLTLLPVLLSFALAFGLLSGTMATMMHRRLLPSR</sequence>
<dbReference type="InterPro" id="IPR014535">
    <property type="entry name" value="Hpre_diP_synt_I"/>
</dbReference>
<dbReference type="Gene3D" id="1.10.1760.20">
    <property type="match status" value="1"/>
</dbReference>
<feature type="transmembrane region" description="Helical" evidence="1">
    <location>
        <begin position="115"/>
        <end position="137"/>
    </location>
</feature>
<keyword evidence="3" id="KW-1185">Reference proteome</keyword>
<dbReference type="InterPro" id="IPR010898">
    <property type="entry name" value="Hpre_diP_synth_I"/>
</dbReference>
<feature type="transmembrane region" description="Helical" evidence="1">
    <location>
        <begin position="143"/>
        <end position="167"/>
    </location>
</feature>
<name>A0A1I4SFN5_ECTMO</name>
<keyword evidence="1" id="KW-1133">Transmembrane helix</keyword>
<keyword evidence="1" id="KW-0812">Transmembrane</keyword>
<dbReference type="RefSeq" id="WP_244887965.1">
    <property type="nucleotide sequence ID" value="NZ_FOUO01000016.1"/>
</dbReference>
<keyword evidence="1" id="KW-0472">Membrane</keyword>
<evidence type="ECO:0000313" key="3">
    <source>
        <dbReference type="Proteomes" id="UP000199556"/>
    </source>
</evidence>
<feature type="transmembrane region" description="Helical" evidence="1">
    <location>
        <begin position="20"/>
        <end position="36"/>
    </location>
</feature>
<accession>A0A1I4SFN5</accession>
<dbReference type="PIRSF" id="PIRSF027391">
    <property type="entry name" value="Hpre_diP_synt_I"/>
    <property type="match status" value="1"/>
</dbReference>
<protein>
    <submittedName>
        <fullName evidence="2">Heptaprenyl diphosphate synthase</fullName>
    </submittedName>
</protein>
<dbReference type="Proteomes" id="UP000199556">
    <property type="component" value="Unassembled WGS sequence"/>
</dbReference>
<organism evidence="2 3">
    <name type="scientific">Ectothiorhodospira mobilis</name>
    <dbReference type="NCBI Taxonomy" id="195064"/>
    <lineage>
        <taxon>Bacteria</taxon>
        <taxon>Pseudomonadati</taxon>
        <taxon>Pseudomonadota</taxon>
        <taxon>Gammaproteobacteria</taxon>
        <taxon>Chromatiales</taxon>
        <taxon>Ectothiorhodospiraceae</taxon>
        <taxon>Ectothiorhodospira</taxon>
    </lineage>
</organism>
<evidence type="ECO:0000313" key="2">
    <source>
        <dbReference type="EMBL" id="SFM63140.1"/>
    </source>
</evidence>
<dbReference type="EMBL" id="FOUO01000016">
    <property type="protein sequence ID" value="SFM63140.1"/>
    <property type="molecule type" value="Genomic_DNA"/>
</dbReference>
<reference evidence="2 3" key="1">
    <citation type="submission" date="2016-10" db="EMBL/GenBank/DDBJ databases">
        <authorList>
            <person name="de Groot N.N."/>
        </authorList>
    </citation>
    <scope>NUCLEOTIDE SEQUENCE [LARGE SCALE GENOMIC DNA]</scope>
    <source>
        <strain evidence="2 3">DSM 4180</strain>
    </source>
</reference>
<feature type="transmembrane region" description="Helical" evidence="1">
    <location>
        <begin position="87"/>
        <end position="108"/>
    </location>
</feature>